<dbReference type="Proteomes" id="UP000295632">
    <property type="component" value="Unassembled WGS sequence"/>
</dbReference>
<organism evidence="7 8">
    <name type="scientific">Aureibacillus halotolerans</name>
    <dbReference type="NCBI Taxonomy" id="1508390"/>
    <lineage>
        <taxon>Bacteria</taxon>
        <taxon>Bacillati</taxon>
        <taxon>Bacillota</taxon>
        <taxon>Bacilli</taxon>
        <taxon>Bacillales</taxon>
        <taxon>Bacillaceae</taxon>
        <taxon>Aureibacillus</taxon>
    </lineage>
</organism>
<evidence type="ECO:0000256" key="3">
    <source>
        <dbReference type="ARBA" id="ARBA00022692"/>
    </source>
</evidence>
<feature type="transmembrane region" description="Helical" evidence="6">
    <location>
        <begin position="304"/>
        <end position="326"/>
    </location>
</feature>
<dbReference type="OrthoDB" id="109075at2"/>
<feature type="transmembrane region" description="Helical" evidence="6">
    <location>
        <begin position="371"/>
        <end position="390"/>
    </location>
</feature>
<evidence type="ECO:0000313" key="8">
    <source>
        <dbReference type="Proteomes" id="UP000295632"/>
    </source>
</evidence>
<dbReference type="AlphaFoldDB" id="A0A4R6U1U0"/>
<dbReference type="EMBL" id="SNYJ01000009">
    <property type="protein sequence ID" value="TDQ38643.1"/>
    <property type="molecule type" value="Genomic_DNA"/>
</dbReference>
<evidence type="ECO:0000256" key="1">
    <source>
        <dbReference type="ARBA" id="ARBA00004651"/>
    </source>
</evidence>
<evidence type="ECO:0000256" key="2">
    <source>
        <dbReference type="ARBA" id="ARBA00022475"/>
    </source>
</evidence>
<feature type="transmembrane region" description="Helical" evidence="6">
    <location>
        <begin position="12"/>
        <end position="34"/>
    </location>
</feature>
<sequence>MKPIIGILLRKSFVRNVVLMITGTASAQLVSLVLTPVISRIYGPEAYGLMGVFISIIGILSPIASLTYPIAIVLPKTDNDAIGLIRLSLLISTSIATFVVIQLTLFNQQIAEIFHIEDLASFLYLIPLVIFFAGLYQVVEQWLIRTKQFKVTAKVTFLQSLIVQGSKVGIGFMYPFPSILIVLTAFSQALRAVLMIIFSDKKNLNNHLSNQSSIKDLAKKYKDFPIYRGPQSFLNSVSENIPILMLTSFFGPASVGFYTICRTVLAIPTQLIGKSLGDVFYPRISEAANNGEDLGNLNKKATNILISIGVVPFGLVILFGPGLFEFVFGEEWLIAGKYARWIALWSFSTFILQPSIRALPVLNAQALHLKYTGFSLLIRSCALAFGYYAFSSDLIAIALFGVLSGILNIVLIIVTFRISKKRSDVLVSTKS</sequence>
<keyword evidence="5 6" id="KW-0472">Membrane</keyword>
<name>A0A4R6U1U0_9BACI</name>
<comment type="caution">
    <text evidence="7">The sequence shown here is derived from an EMBL/GenBank/DDBJ whole genome shotgun (WGS) entry which is preliminary data.</text>
</comment>
<dbReference type="InterPro" id="IPR050833">
    <property type="entry name" value="Poly_Biosynth_Transport"/>
</dbReference>
<keyword evidence="8" id="KW-1185">Reference proteome</keyword>
<comment type="subcellular location">
    <subcellularLocation>
        <location evidence="1">Cell membrane</location>
        <topology evidence="1">Multi-pass membrane protein</topology>
    </subcellularLocation>
</comment>
<reference evidence="7 8" key="1">
    <citation type="submission" date="2019-03" db="EMBL/GenBank/DDBJ databases">
        <title>Genomic Encyclopedia of Type Strains, Phase IV (KMG-IV): sequencing the most valuable type-strain genomes for metagenomic binning, comparative biology and taxonomic classification.</title>
        <authorList>
            <person name="Goeker M."/>
        </authorList>
    </citation>
    <scope>NUCLEOTIDE SEQUENCE [LARGE SCALE GENOMIC DNA]</scope>
    <source>
        <strain evidence="7 8">DSM 28697</strain>
    </source>
</reference>
<evidence type="ECO:0000256" key="5">
    <source>
        <dbReference type="ARBA" id="ARBA00023136"/>
    </source>
</evidence>
<feature type="transmembrane region" description="Helical" evidence="6">
    <location>
        <begin position="119"/>
        <end position="139"/>
    </location>
</feature>
<evidence type="ECO:0000313" key="7">
    <source>
        <dbReference type="EMBL" id="TDQ38643.1"/>
    </source>
</evidence>
<feature type="transmembrane region" description="Helical" evidence="6">
    <location>
        <begin position="338"/>
        <end position="359"/>
    </location>
</feature>
<protein>
    <submittedName>
        <fullName evidence="7">O-antigen/teichoic acid export membrane protein</fullName>
    </submittedName>
</protein>
<evidence type="ECO:0000256" key="4">
    <source>
        <dbReference type="ARBA" id="ARBA00022989"/>
    </source>
</evidence>
<keyword evidence="2" id="KW-1003">Cell membrane</keyword>
<proteinExistence type="predicted"/>
<gene>
    <name evidence="7" type="ORF">EV213_10910</name>
</gene>
<dbReference type="PANTHER" id="PTHR30250">
    <property type="entry name" value="PST FAMILY PREDICTED COLANIC ACID TRANSPORTER"/>
    <property type="match status" value="1"/>
</dbReference>
<feature type="transmembrane region" description="Helical" evidence="6">
    <location>
        <begin position="396"/>
        <end position="416"/>
    </location>
</feature>
<feature type="transmembrane region" description="Helical" evidence="6">
    <location>
        <begin position="46"/>
        <end position="72"/>
    </location>
</feature>
<keyword evidence="4 6" id="KW-1133">Transmembrane helix</keyword>
<dbReference type="PANTHER" id="PTHR30250:SF28">
    <property type="entry name" value="POLYSACCHARIDE BIOSYNTHESIS PROTEIN"/>
    <property type="match status" value="1"/>
</dbReference>
<feature type="transmembrane region" description="Helical" evidence="6">
    <location>
        <begin position="84"/>
        <end position="107"/>
    </location>
</feature>
<keyword evidence="3 6" id="KW-0812">Transmembrane</keyword>
<accession>A0A4R6U1U0</accession>
<dbReference type="RefSeq" id="WP_133580704.1">
    <property type="nucleotide sequence ID" value="NZ_SNYJ01000009.1"/>
</dbReference>
<dbReference type="Pfam" id="PF13440">
    <property type="entry name" value="Polysacc_synt_3"/>
    <property type="match status" value="1"/>
</dbReference>
<feature type="transmembrane region" description="Helical" evidence="6">
    <location>
        <begin position="179"/>
        <end position="198"/>
    </location>
</feature>
<evidence type="ECO:0000256" key="6">
    <source>
        <dbReference type="SAM" id="Phobius"/>
    </source>
</evidence>
<dbReference type="GO" id="GO:0005886">
    <property type="term" value="C:plasma membrane"/>
    <property type="evidence" value="ECO:0007669"/>
    <property type="project" value="UniProtKB-SubCell"/>
</dbReference>